<dbReference type="InterPro" id="IPR020846">
    <property type="entry name" value="MFS_dom"/>
</dbReference>
<dbReference type="AlphaFoldDB" id="A0A9D1N7U5"/>
<dbReference type="PROSITE" id="PS50850">
    <property type="entry name" value="MFS"/>
    <property type="match status" value="1"/>
</dbReference>
<feature type="transmembrane region" description="Helical" evidence="6">
    <location>
        <begin position="234"/>
        <end position="260"/>
    </location>
</feature>
<dbReference type="Proteomes" id="UP000824130">
    <property type="component" value="Unassembled WGS sequence"/>
</dbReference>
<dbReference type="GO" id="GO:0005886">
    <property type="term" value="C:plasma membrane"/>
    <property type="evidence" value="ECO:0007669"/>
    <property type="project" value="UniProtKB-SubCell"/>
</dbReference>
<evidence type="ECO:0000256" key="3">
    <source>
        <dbReference type="ARBA" id="ARBA00022692"/>
    </source>
</evidence>
<feature type="transmembrane region" description="Helical" evidence="6">
    <location>
        <begin position="85"/>
        <end position="103"/>
    </location>
</feature>
<dbReference type="EMBL" id="DVOB01000127">
    <property type="protein sequence ID" value="HIU96213.1"/>
    <property type="molecule type" value="Genomic_DNA"/>
</dbReference>
<dbReference type="Gene3D" id="1.20.1250.20">
    <property type="entry name" value="MFS general substrate transporter like domains"/>
    <property type="match status" value="1"/>
</dbReference>
<dbReference type="GO" id="GO:0022857">
    <property type="term" value="F:transmembrane transporter activity"/>
    <property type="evidence" value="ECO:0007669"/>
    <property type="project" value="InterPro"/>
</dbReference>
<dbReference type="InterPro" id="IPR050327">
    <property type="entry name" value="Proton-linked_MCT"/>
</dbReference>
<keyword evidence="4 6" id="KW-1133">Transmembrane helix</keyword>
<protein>
    <submittedName>
        <fullName evidence="8">MFS transporter</fullName>
    </submittedName>
</protein>
<feature type="domain" description="Major facilitator superfamily (MFS) profile" evidence="7">
    <location>
        <begin position="15"/>
        <end position="413"/>
    </location>
</feature>
<reference evidence="8" key="2">
    <citation type="journal article" date="2021" name="PeerJ">
        <title>Extensive microbial diversity within the chicken gut microbiome revealed by metagenomics and culture.</title>
        <authorList>
            <person name="Gilroy R."/>
            <person name="Ravi A."/>
            <person name="Getino M."/>
            <person name="Pursley I."/>
            <person name="Horton D.L."/>
            <person name="Alikhan N.F."/>
            <person name="Baker D."/>
            <person name="Gharbi K."/>
            <person name="Hall N."/>
            <person name="Watson M."/>
            <person name="Adriaenssens E.M."/>
            <person name="Foster-Nyarko E."/>
            <person name="Jarju S."/>
            <person name="Secka A."/>
            <person name="Antonio M."/>
            <person name="Oren A."/>
            <person name="Chaudhuri R.R."/>
            <person name="La Ragione R."/>
            <person name="Hildebrand F."/>
            <person name="Pallen M.J."/>
        </authorList>
    </citation>
    <scope>NUCLEOTIDE SEQUENCE</scope>
    <source>
        <strain evidence="8">ChiSjej4B22-8349</strain>
    </source>
</reference>
<feature type="transmembrane region" description="Helical" evidence="6">
    <location>
        <begin position="323"/>
        <end position="347"/>
    </location>
</feature>
<keyword evidence="2" id="KW-0813">Transport</keyword>
<feature type="transmembrane region" description="Helical" evidence="6">
    <location>
        <begin position="272"/>
        <end position="291"/>
    </location>
</feature>
<keyword evidence="5 6" id="KW-0472">Membrane</keyword>
<evidence type="ECO:0000313" key="8">
    <source>
        <dbReference type="EMBL" id="HIU96213.1"/>
    </source>
</evidence>
<dbReference type="PANTHER" id="PTHR11360:SF290">
    <property type="entry name" value="MONOCARBOXYLATE MFS PERMEASE"/>
    <property type="match status" value="1"/>
</dbReference>
<dbReference type="InterPro" id="IPR011701">
    <property type="entry name" value="MFS"/>
</dbReference>
<gene>
    <name evidence="8" type="ORF">IAD25_05810</name>
</gene>
<comment type="caution">
    <text evidence="8">The sequence shown here is derived from an EMBL/GenBank/DDBJ whole genome shotgun (WGS) entry which is preliminary data.</text>
</comment>
<evidence type="ECO:0000259" key="7">
    <source>
        <dbReference type="PROSITE" id="PS50850"/>
    </source>
</evidence>
<feature type="transmembrane region" description="Helical" evidence="6">
    <location>
        <begin position="144"/>
        <end position="163"/>
    </location>
</feature>
<dbReference type="Pfam" id="PF07690">
    <property type="entry name" value="MFS_1"/>
    <property type="match status" value="1"/>
</dbReference>
<feature type="transmembrane region" description="Helical" evidence="6">
    <location>
        <begin position="359"/>
        <end position="382"/>
    </location>
</feature>
<evidence type="ECO:0000256" key="4">
    <source>
        <dbReference type="ARBA" id="ARBA00022989"/>
    </source>
</evidence>
<feature type="transmembrane region" description="Helical" evidence="6">
    <location>
        <begin position="175"/>
        <end position="195"/>
    </location>
</feature>
<feature type="transmembrane region" description="Helical" evidence="6">
    <location>
        <begin position="55"/>
        <end position="73"/>
    </location>
</feature>
<evidence type="ECO:0000256" key="5">
    <source>
        <dbReference type="ARBA" id="ARBA00023136"/>
    </source>
</evidence>
<reference evidence="8" key="1">
    <citation type="submission" date="2020-10" db="EMBL/GenBank/DDBJ databases">
        <authorList>
            <person name="Gilroy R."/>
        </authorList>
    </citation>
    <scope>NUCLEOTIDE SEQUENCE</scope>
    <source>
        <strain evidence="8">ChiSjej4B22-8349</strain>
    </source>
</reference>
<organism evidence="8 9">
    <name type="scientific">Candidatus Allocopromorpha excrementipullorum</name>
    <dbReference type="NCBI Taxonomy" id="2840743"/>
    <lineage>
        <taxon>Bacteria</taxon>
        <taxon>Bacillati</taxon>
        <taxon>Bacillota</taxon>
        <taxon>Clostridia</taxon>
        <taxon>Eubacteriales</taxon>
        <taxon>Eubacteriaceae</taxon>
        <taxon>Eubacteriaceae incertae sedis</taxon>
        <taxon>Candidatus Allocopromorpha</taxon>
    </lineage>
</organism>
<sequence length="422" mass="45033">MKDIKFTQNGRFFYGWIVVFLGLILMTFAYVGFVSLTSVFVLPVTEDLGIDRGDWMSYMVVMSLACIVASPFLGKLMGKYSLKLWVAFACLCGIVGYIGFSRADSMTAFYLFGIILGIGFAGTVPMPVSIMINKWFGGKIRGTATGIAFLGSGLGGMILSPILNSVIASSGWRMGYITLAIVYVVLMILVLIFANDNPEAKGFTRMGEDEAEKVKDPSERKGMDLKEAMRTPEFYIALLSTVLVVLASSALLANSVAFFVGCGINDASAASFHGFMLGSLIVGKPVIGFITDKLGIRASTVISTIIFAGTFAMLFIMPSSPMVFVYLVIACYGLGGPTITVVPPLMINGLFGDKDYGTLVGVMNMATSIGGAFGGTVAAMVYDATGSYSGFWIVACISVAIAAILRFVAFKIHDAKEKRLAA</sequence>
<feature type="transmembrane region" description="Helical" evidence="6">
    <location>
        <begin position="388"/>
        <end position="409"/>
    </location>
</feature>
<evidence type="ECO:0000313" key="9">
    <source>
        <dbReference type="Proteomes" id="UP000824130"/>
    </source>
</evidence>
<feature type="transmembrane region" description="Helical" evidence="6">
    <location>
        <begin position="298"/>
        <end position="317"/>
    </location>
</feature>
<feature type="transmembrane region" description="Helical" evidence="6">
    <location>
        <begin position="109"/>
        <end position="132"/>
    </location>
</feature>
<dbReference type="PANTHER" id="PTHR11360">
    <property type="entry name" value="MONOCARBOXYLATE TRANSPORTER"/>
    <property type="match status" value="1"/>
</dbReference>
<evidence type="ECO:0000256" key="1">
    <source>
        <dbReference type="ARBA" id="ARBA00004651"/>
    </source>
</evidence>
<evidence type="ECO:0000256" key="6">
    <source>
        <dbReference type="SAM" id="Phobius"/>
    </source>
</evidence>
<accession>A0A9D1N7U5</accession>
<keyword evidence="3 6" id="KW-0812">Transmembrane</keyword>
<evidence type="ECO:0000256" key="2">
    <source>
        <dbReference type="ARBA" id="ARBA00022448"/>
    </source>
</evidence>
<feature type="transmembrane region" description="Helical" evidence="6">
    <location>
        <begin position="12"/>
        <end position="35"/>
    </location>
</feature>
<name>A0A9D1N7U5_9FIRM</name>
<comment type="subcellular location">
    <subcellularLocation>
        <location evidence="1">Cell membrane</location>
        <topology evidence="1">Multi-pass membrane protein</topology>
    </subcellularLocation>
</comment>
<dbReference type="SUPFAM" id="SSF103473">
    <property type="entry name" value="MFS general substrate transporter"/>
    <property type="match status" value="1"/>
</dbReference>
<proteinExistence type="predicted"/>
<dbReference type="InterPro" id="IPR036259">
    <property type="entry name" value="MFS_trans_sf"/>
</dbReference>